<protein>
    <submittedName>
        <fullName evidence="1">Uncharacterized protein</fullName>
    </submittedName>
</protein>
<dbReference type="EMBL" id="JANAVB010010794">
    <property type="protein sequence ID" value="KAJ6838345.1"/>
    <property type="molecule type" value="Genomic_DNA"/>
</dbReference>
<name>A0AAX6HD81_IRIPA</name>
<evidence type="ECO:0000313" key="2">
    <source>
        <dbReference type="Proteomes" id="UP001140949"/>
    </source>
</evidence>
<comment type="caution">
    <text evidence="1">The sequence shown here is derived from an EMBL/GenBank/DDBJ whole genome shotgun (WGS) entry which is preliminary data.</text>
</comment>
<keyword evidence="2" id="KW-1185">Reference proteome</keyword>
<organism evidence="1 2">
    <name type="scientific">Iris pallida</name>
    <name type="common">Sweet iris</name>
    <dbReference type="NCBI Taxonomy" id="29817"/>
    <lineage>
        <taxon>Eukaryota</taxon>
        <taxon>Viridiplantae</taxon>
        <taxon>Streptophyta</taxon>
        <taxon>Embryophyta</taxon>
        <taxon>Tracheophyta</taxon>
        <taxon>Spermatophyta</taxon>
        <taxon>Magnoliopsida</taxon>
        <taxon>Liliopsida</taxon>
        <taxon>Asparagales</taxon>
        <taxon>Iridaceae</taxon>
        <taxon>Iridoideae</taxon>
        <taxon>Irideae</taxon>
        <taxon>Iris</taxon>
    </lineage>
</organism>
<sequence>MYLHLIFCHYLVLYPPPCCVIYFHNYNVGLSLSSCIMSLHLYPCYIANQANLLIYRFTRLYLVLDFMLNSCEKYPNLSSLGSLASLSKLLVP</sequence>
<reference evidence="1" key="2">
    <citation type="submission" date="2023-04" db="EMBL/GenBank/DDBJ databases">
        <authorList>
            <person name="Bruccoleri R.E."/>
            <person name="Oakeley E.J."/>
            <person name="Faust A.-M."/>
            <person name="Dessus-Babus S."/>
            <person name="Altorfer M."/>
            <person name="Burckhardt D."/>
            <person name="Oertli M."/>
            <person name="Naumann U."/>
            <person name="Petersen F."/>
            <person name="Wong J."/>
        </authorList>
    </citation>
    <scope>NUCLEOTIDE SEQUENCE</scope>
    <source>
        <strain evidence="1">GSM-AAB239-AS_SAM_17_03QT</strain>
        <tissue evidence="1">Leaf</tissue>
    </source>
</reference>
<reference evidence="1" key="1">
    <citation type="journal article" date="2023" name="GigaByte">
        <title>Genome assembly of the bearded iris, Iris pallida Lam.</title>
        <authorList>
            <person name="Bruccoleri R.E."/>
            <person name="Oakeley E.J."/>
            <person name="Faust A.M.E."/>
            <person name="Altorfer M."/>
            <person name="Dessus-Babus S."/>
            <person name="Burckhardt D."/>
            <person name="Oertli M."/>
            <person name="Naumann U."/>
            <person name="Petersen F."/>
            <person name="Wong J."/>
        </authorList>
    </citation>
    <scope>NUCLEOTIDE SEQUENCE</scope>
    <source>
        <strain evidence="1">GSM-AAB239-AS_SAM_17_03QT</strain>
    </source>
</reference>
<dbReference type="Proteomes" id="UP001140949">
    <property type="component" value="Unassembled WGS sequence"/>
</dbReference>
<accession>A0AAX6HD81</accession>
<dbReference type="AlphaFoldDB" id="A0AAX6HD81"/>
<gene>
    <name evidence="1" type="ORF">M6B38_321460</name>
</gene>
<evidence type="ECO:0000313" key="1">
    <source>
        <dbReference type="EMBL" id="KAJ6838345.1"/>
    </source>
</evidence>
<proteinExistence type="predicted"/>